<reference evidence="2" key="1">
    <citation type="submission" date="2021-02" db="EMBL/GenBank/DDBJ databases">
        <title>Infant gut strain persistence is associated with maternal origin, phylogeny, and functional potential including surface adhesion and iron acquisition.</title>
        <authorList>
            <person name="Lou Y.C."/>
        </authorList>
    </citation>
    <scope>NUCLEOTIDE SEQUENCE</scope>
    <source>
        <strain evidence="2">L2_039_000G1_dasL2_039_000G1_concoct_11</strain>
    </source>
</reference>
<evidence type="ECO:0000313" key="2">
    <source>
        <dbReference type="EMBL" id="MBS6940155.1"/>
    </source>
</evidence>
<organism evidence="2 3">
    <name type="scientific">Slackia piriformis</name>
    <dbReference type="NCBI Taxonomy" id="626934"/>
    <lineage>
        <taxon>Bacteria</taxon>
        <taxon>Bacillati</taxon>
        <taxon>Actinomycetota</taxon>
        <taxon>Coriobacteriia</taxon>
        <taxon>Eggerthellales</taxon>
        <taxon>Eggerthellaceae</taxon>
        <taxon>Slackia</taxon>
    </lineage>
</organism>
<comment type="caution">
    <text evidence="2">The sequence shown here is derived from an EMBL/GenBank/DDBJ whole genome shotgun (WGS) entry which is preliminary data.</text>
</comment>
<dbReference type="Pfam" id="PF01471">
    <property type="entry name" value="PG_binding_1"/>
    <property type="match status" value="1"/>
</dbReference>
<protein>
    <submittedName>
        <fullName evidence="2">Peptidoglycan-binding protein</fullName>
    </submittedName>
</protein>
<dbReference type="AlphaFoldDB" id="A0A943YUY4"/>
<accession>A0A943YUY4</accession>
<dbReference type="Proteomes" id="UP000727506">
    <property type="component" value="Unassembled WGS sequence"/>
</dbReference>
<dbReference type="SUPFAM" id="SSF47090">
    <property type="entry name" value="PGBD-like"/>
    <property type="match status" value="1"/>
</dbReference>
<sequence length="250" mass="26832">MISETIHRHDKEGERFELGERLLYLRTPNFTGKDVEELQTALGALGFACGGVSGTFGAYTEGALRKFQLNMGLAADGIAGVNTYAILRNLHNAWMDKPQMEECAYMGFARAADVLEQHAVCLFGTEGFTRKVASYMSNLAMATNPRSKMVSAETLLVPPDSAMLLAHIVGPQDATGPSVPRVVCDDASALGKRIGAAIDAARAKATEDAPLRIALELPGVADKDADEAEVDRMAHHDAIQLLDAFCMAFS</sequence>
<dbReference type="EMBL" id="JAGZSV010000013">
    <property type="protein sequence ID" value="MBS6940155.1"/>
    <property type="molecule type" value="Genomic_DNA"/>
</dbReference>
<dbReference type="InterPro" id="IPR036365">
    <property type="entry name" value="PGBD-like_sf"/>
</dbReference>
<name>A0A943YUY4_9ACTN</name>
<feature type="domain" description="Peptidoglycan binding-like" evidence="1">
    <location>
        <begin position="31"/>
        <end position="87"/>
    </location>
</feature>
<dbReference type="InterPro" id="IPR002477">
    <property type="entry name" value="Peptidoglycan-bd-like"/>
</dbReference>
<proteinExistence type="predicted"/>
<dbReference type="Gene3D" id="1.10.101.10">
    <property type="entry name" value="PGBD-like superfamily/PGBD"/>
    <property type="match status" value="1"/>
</dbReference>
<gene>
    <name evidence="2" type="ORF">KH142_01480</name>
</gene>
<dbReference type="InterPro" id="IPR036366">
    <property type="entry name" value="PGBDSf"/>
</dbReference>
<evidence type="ECO:0000259" key="1">
    <source>
        <dbReference type="Pfam" id="PF01471"/>
    </source>
</evidence>
<evidence type="ECO:0000313" key="3">
    <source>
        <dbReference type="Proteomes" id="UP000727506"/>
    </source>
</evidence>